<comment type="similarity">
    <text evidence="1">In the C-terminal section; belongs to the transpeptidase family.</text>
</comment>
<keyword evidence="6" id="KW-0808">Transferase</keyword>
<feature type="transmembrane region" description="Helical" evidence="15">
    <location>
        <begin position="99"/>
        <end position="123"/>
    </location>
</feature>
<dbReference type="PANTHER" id="PTHR32282">
    <property type="entry name" value="BINDING PROTEIN TRANSPEPTIDASE, PUTATIVE-RELATED"/>
    <property type="match status" value="1"/>
</dbReference>
<dbReference type="InterPro" id="IPR001264">
    <property type="entry name" value="Glyco_trans_51"/>
</dbReference>
<dbReference type="InterPro" id="IPR012338">
    <property type="entry name" value="Beta-lactam/transpept-like"/>
</dbReference>
<evidence type="ECO:0000256" key="6">
    <source>
        <dbReference type="ARBA" id="ARBA00022679"/>
    </source>
</evidence>
<keyword evidence="11" id="KW-0961">Cell wall biogenesis/degradation</keyword>
<protein>
    <submittedName>
        <fullName evidence="18">Transglycosylase</fullName>
    </submittedName>
</protein>
<keyword evidence="3" id="KW-0121">Carboxypeptidase</keyword>
<comment type="caution">
    <text evidence="18">The sequence shown here is derived from an EMBL/GenBank/DDBJ whole genome shotgun (WGS) entry which is preliminary data.</text>
</comment>
<comment type="catalytic activity">
    <reaction evidence="13">
        <text>[GlcNAc-(1-&gt;4)-Mur2Ac(oyl-L-Ala-gamma-D-Glu-L-Lys-D-Ala-D-Ala)](n)-di-trans,octa-cis-undecaprenyl diphosphate + beta-D-GlcNAc-(1-&gt;4)-Mur2Ac(oyl-L-Ala-gamma-D-Glu-L-Lys-D-Ala-D-Ala)-di-trans,octa-cis-undecaprenyl diphosphate = [GlcNAc-(1-&gt;4)-Mur2Ac(oyl-L-Ala-gamma-D-Glu-L-Lys-D-Ala-D-Ala)](n+1)-di-trans,octa-cis-undecaprenyl diphosphate + di-trans,octa-cis-undecaprenyl diphosphate + H(+)</text>
        <dbReference type="Rhea" id="RHEA:23708"/>
        <dbReference type="Rhea" id="RHEA-COMP:9602"/>
        <dbReference type="Rhea" id="RHEA-COMP:9603"/>
        <dbReference type="ChEBI" id="CHEBI:15378"/>
        <dbReference type="ChEBI" id="CHEBI:58405"/>
        <dbReference type="ChEBI" id="CHEBI:60033"/>
        <dbReference type="ChEBI" id="CHEBI:78435"/>
        <dbReference type="EC" id="2.4.99.28"/>
    </reaction>
</comment>
<keyword evidence="15" id="KW-0812">Transmembrane</keyword>
<dbReference type="GO" id="GO:0009252">
    <property type="term" value="P:peptidoglycan biosynthetic process"/>
    <property type="evidence" value="ECO:0007669"/>
    <property type="project" value="UniProtKB-KW"/>
</dbReference>
<evidence type="ECO:0000256" key="12">
    <source>
        <dbReference type="ARBA" id="ARBA00034000"/>
    </source>
</evidence>
<keyword evidence="10" id="KW-0511">Multifunctional enzyme</keyword>
<evidence type="ECO:0000259" key="16">
    <source>
        <dbReference type="Pfam" id="PF00905"/>
    </source>
</evidence>
<keyword evidence="9" id="KW-0573">Peptidoglycan synthesis</keyword>
<dbReference type="Gene3D" id="3.40.710.10">
    <property type="entry name" value="DD-peptidase/beta-lactamase superfamily"/>
    <property type="match status" value="1"/>
</dbReference>
<feature type="region of interest" description="Disordered" evidence="14">
    <location>
        <begin position="1"/>
        <end position="92"/>
    </location>
</feature>
<evidence type="ECO:0000256" key="14">
    <source>
        <dbReference type="SAM" id="MobiDB-lite"/>
    </source>
</evidence>
<dbReference type="InterPro" id="IPR023346">
    <property type="entry name" value="Lysozyme-like_dom_sf"/>
</dbReference>
<evidence type="ECO:0000256" key="8">
    <source>
        <dbReference type="ARBA" id="ARBA00022960"/>
    </source>
</evidence>
<dbReference type="PANTHER" id="PTHR32282:SF34">
    <property type="entry name" value="PENICILLIN-BINDING PROTEIN 1A"/>
    <property type="match status" value="1"/>
</dbReference>
<evidence type="ECO:0000256" key="2">
    <source>
        <dbReference type="ARBA" id="ARBA00007739"/>
    </source>
</evidence>
<name>A0A133KMU9_BIFBI</name>
<gene>
    <name evidence="18" type="ORF">HMPREF3196_01445</name>
</gene>
<keyword evidence="15" id="KW-0472">Membrane</keyword>
<evidence type="ECO:0000259" key="17">
    <source>
        <dbReference type="Pfam" id="PF00912"/>
    </source>
</evidence>
<feature type="compositionally biased region" description="Gly residues" evidence="14">
    <location>
        <begin position="768"/>
        <end position="807"/>
    </location>
</feature>
<dbReference type="FunFam" id="1.10.3810.10:FF:000001">
    <property type="entry name" value="Penicillin-binding protein 1A"/>
    <property type="match status" value="1"/>
</dbReference>
<dbReference type="GO" id="GO:0030288">
    <property type="term" value="C:outer membrane-bounded periplasmic space"/>
    <property type="evidence" value="ECO:0007669"/>
    <property type="project" value="TreeGrafter"/>
</dbReference>
<evidence type="ECO:0000256" key="4">
    <source>
        <dbReference type="ARBA" id="ARBA00022670"/>
    </source>
</evidence>
<evidence type="ECO:0000256" key="13">
    <source>
        <dbReference type="ARBA" id="ARBA00049902"/>
    </source>
</evidence>
<comment type="catalytic activity">
    <reaction evidence="12">
        <text>Preferential cleavage: (Ac)2-L-Lys-D-Ala-|-D-Ala. Also transpeptidation of peptidyl-alanyl moieties that are N-acyl substituents of D-alanine.</text>
        <dbReference type="EC" id="3.4.16.4"/>
    </reaction>
</comment>
<dbReference type="PATRIC" id="fig|1681.53.peg.1423"/>
<feature type="compositionally biased region" description="Low complexity" evidence="14">
    <location>
        <begin position="10"/>
        <end position="51"/>
    </location>
</feature>
<dbReference type="SUPFAM" id="SSF53955">
    <property type="entry name" value="Lysozyme-like"/>
    <property type="match status" value="1"/>
</dbReference>
<dbReference type="GO" id="GO:0008360">
    <property type="term" value="P:regulation of cell shape"/>
    <property type="evidence" value="ECO:0007669"/>
    <property type="project" value="UniProtKB-KW"/>
</dbReference>
<evidence type="ECO:0000256" key="3">
    <source>
        <dbReference type="ARBA" id="ARBA00022645"/>
    </source>
</evidence>
<feature type="domain" description="Glycosyl transferase family 51" evidence="17">
    <location>
        <begin position="149"/>
        <end position="320"/>
    </location>
</feature>
<keyword evidence="7" id="KW-0378">Hydrolase</keyword>
<feature type="compositionally biased region" description="Gly residues" evidence="14">
    <location>
        <begin position="707"/>
        <end position="716"/>
    </location>
</feature>
<dbReference type="Pfam" id="PF00912">
    <property type="entry name" value="Transgly"/>
    <property type="match status" value="1"/>
</dbReference>
<evidence type="ECO:0000256" key="1">
    <source>
        <dbReference type="ARBA" id="ARBA00007090"/>
    </source>
</evidence>
<dbReference type="Proteomes" id="UP000070092">
    <property type="component" value="Unassembled WGS sequence"/>
</dbReference>
<feature type="compositionally biased region" description="Polar residues" evidence="14">
    <location>
        <begin position="817"/>
        <end position="832"/>
    </location>
</feature>
<dbReference type="GO" id="GO:0008658">
    <property type="term" value="F:penicillin binding"/>
    <property type="evidence" value="ECO:0007669"/>
    <property type="project" value="InterPro"/>
</dbReference>
<dbReference type="SUPFAM" id="SSF56601">
    <property type="entry name" value="beta-lactamase/transpeptidase-like"/>
    <property type="match status" value="1"/>
</dbReference>
<dbReference type="Gene3D" id="1.10.3810.10">
    <property type="entry name" value="Biosynthetic peptidoglycan transglycosylase-like"/>
    <property type="match status" value="1"/>
</dbReference>
<keyword evidence="15" id="KW-1133">Transmembrane helix</keyword>
<proteinExistence type="inferred from homology"/>
<dbReference type="InterPro" id="IPR036950">
    <property type="entry name" value="PBP_transglycosylase"/>
</dbReference>
<evidence type="ECO:0000313" key="18">
    <source>
        <dbReference type="EMBL" id="KWZ80871.1"/>
    </source>
</evidence>
<keyword evidence="5" id="KW-0328">Glycosyltransferase</keyword>
<reference evidence="18 19" key="1">
    <citation type="submission" date="2016-01" db="EMBL/GenBank/DDBJ databases">
        <authorList>
            <person name="Oliw E.H."/>
        </authorList>
    </citation>
    <scope>NUCLEOTIDE SEQUENCE [LARGE SCALE GENOMIC DNA]</scope>
    <source>
        <strain evidence="18 19">MJR8628B</strain>
    </source>
</reference>
<evidence type="ECO:0000256" key="15">
    <source>
        <dbReference type="SAM" id="Phobius"/>
    </source>
</evidence>
<keyword evidence="4" id="KW-0645">Protease</keyword>
<evidence type="ECO:0000256" key="5">
    <source>
        <dbReference type="ARBA" id="ARBA00022676"/>
    </source>
</evidence>
<dbReference type="GO" id="GO:0006508">
    <property type="term" value="P:proteolysis"/>
    <property type="evidence" value="ECO:0007669"/>
    <property type="project" value="UniProtKB-KW"/>
</dbReference>
<dbReference type="GO" id="GO:0071555">
    <property type="term" value="P:cell wall organization"/>
    <property type="evidence" value="ECO:0007669"/>
    <property type="project" value="UniProtKB-KW"/>
</dbReference>
<dbReference type="GO" id="GO:0009002">
    <property type="term" value="F:serine-type D-Ala-D-Ala carboxypeptidase activity"/>
    <property type="evidence" value="ECO:0007669"/>
    <property type="project" value="UniProtKB-EC"/>
</dbReference>
<feature type="compositionally biased region" description="Low complexity" evidence="14">
    <location>
        <begin position="718"/>
        <end position="760"/>
    </location>
</feature>
<comment type="similarity">
    <text evidence="2">In the N-terminal section; belongs to the glycosyltransferase 51 family.</text>
</comment>
<organism evidence="18 19">
    <name type="scientific">Bifidobacterium bifidum</name>
    <dbReference type="NCBI Taxonomy" id="1681"/>
    <lineage>
        <taxon>Bacteria</taxon>
        <taxon>Bacillati</taxon>
        <taxon>Actinomycetota</taxon>
        <taxon>Actinomycetes</taxon>
        <taxon>Bifidobacteriales</taxon>
        <taxon>Bifidobacteriaceae</taxon>
        <taxon>Bifidobacterium</taxon>
    </lineage>
</organism>
<dbReference type="InterPro" id="IPR050396">
    <property type="entry name" value="Glycosyltr_51/Transpeptidase"/>
</dbReference>
<dbReference type="Pfam" id="PF00905">
    <property type="entry name" value="Transpeptidase"/>
    <property type="match status" value="1"/>
</dbReference>
<dbReference type="AlphaFoldDB" id="A0A133KMU9"/>
<sequence>MASHTRTVNSSSGRRAAGTSGRRAAGASGRTATGTQAGAATGTRTGGTAATNGYSAQRNSGSRRGRGANPPEGTHRGGGTHRSPGSKGPKAKGRKKHLILKWTLGIIGLFLAVGIGAFAYLYATIEIPQPETIALAEKTSVYYADGKTKIGTFAEQNREIIDCSVLPKYVGQAVVASENRTFYTDRGIDLKGIARALINNVTKGTRQGGSTITQQYAERYYLGETTTYMGKLKEAILAVKIAQTQDKDTVLCNYLNTIYLGRSAYGIQAAAQAYFGKDAKDLTVPEAAMLAGIIPSPSNWDPAVNAKQAKSRFERVINIMKEDGYITAKQASEATMPKTVTNAQQNIYEGPNGYLLQMVRSELINSKAFTQDDLDTGGYTIVTTIDKSKQDLMYQTASPTKGNAGMPDGVQTGGLSVNVKDGSIISLYAGEDYLKKQLNNVTDATYEVGSTMKPFTLLSTVQTGVSLDTVFNGNSPRSFPGLKQPMSNSGGASYGYINLYKATANSVNTVYMDLQQHLGADTIIKTAHTAGIKGKITDDGYVTLGNSGLSMIDMARGFSTIANQGKKPTLHIVASVKSSKGSELYKAPSTAEQVFDANDTGLVVKAMEGTIQYGTGRAASAIGKTMAGKSGTANDNKAVSFIGFTPSTLTMFAIWNPGANGEALELPTINGYYKGMGYPAVLFTNYMSRALENVADEKFPDVTDSGKIGGPDGTWGTGSQYSSWGNSGQSQSGNSQGGSKSDDQSSQSGTQSGDGSGSQSTKPQTGNGSNGSGNGSGGNGSDGNGGNGGNNGNNGNGGNNGNNGGGSDCATDPTAAGCSTGNESNTNGIASQ</sequence>
<dbReference type="RefSeq" id="WP_014760734.1">
    <property type="nucleotide sequence ID" value="NZ_CP069279.1"/>
</dbReference>
<evidence type="ECO:0000256" key="7">
    <source>
        <dbReference type="ARBA" id="ARBA00022801"/>
    </source>
</evidence>
<evidence type="ECO:0000256" key="10">
    <source>
        <dbReference type="ARBA" id="ARBA00023268"/>
    </source>
</evidence>
<evidence type="ECO:0000256" key="11">
    <source>
        <dbReference type="ARBA" id="ARBA00023316"/>
    </source>
</evidence>
<feature type="region of interest" description="Disordered" evidence="14">
    <location>
        <begin position="700"/>
        <end position="832"/>
    </location>
</feature>
<evidence type="ECO:0000313" key="19">
    <source>
        <dbReference type="Proteomes" id="UP000070092"/>
    </source>
</evidence>
<evidence type="ECO:0000256" key="9">
    <source>
        <dbReference type="ARBA" id="ARBA00022984"/>
    </source>
</evidence>
<dbReference type="GO" id="GO:0008955">
    <property type="term" value="F:peptidoglycan glycosyltransferase activity"/>
    <property type="evidence" value="ECO:0007669"/>
    <property type="project" value="UniProtKB-EC"/>
</dbReference>
<feature type="domain" description="Penicillin-binding protein transpeptidase" evidence="16">
    <location>
        <begin position="417"/>
        <end position="649"/>
    </location>
</feature>
<accession>A0A133KMU9</accession>
<dbReference type="EMBL" id="LRPO01000039">
    <property type="protein sequence ID" value="KWZ80871.1"/>
    <property type="molecule type" value="Genomic_DNA"/>
</dbReference>
<keyword evidence="8" id="KW-0133">Cell shape</keyword>
<dbReference type="InterPro" id="IPR001460">
    <property type="entry name" value="PCN-bd_Tpept"/>
</dbReference>